<dbReference type="OrthoDB" id="7181050at2"/>
<gene>
    <name evidence="3" type="ORF">EDD68_10526</name>
</gene>
<dbReference type="AlphaFoldDB" id="A0A4R3N6Z1"/>
<keyword evidence="4" id="KW-1185">Reference proteome</keyword>
<dbReference type="EMBL" id="SMAN01000005">
    <property type="protein sequence ID" value="TCT24574.1"/>
    <property type="molecule type" value="Genomic_DNA"/>
</dbReference>
<dbReference type="Gene3D" id="3.30.2140.20">
    <property type="match status" value="1"/>
</dbReference>
<proteinExistence type="inferred from homology"/>
<dbReference type="PANTHER" id="PTHR11786">
    <property type="entry name" value="N-HYDROXYARYLAMINE O-ACETYLTRANSFERASE"/>
    <property type="match status" value="1"/>
</dbReference>
<accession>A0A4R3N6Z1</accession>
<evidence type="ECO:0000313" key="3">
    <source>
        <dbReference type="EMBL" id="TCT24574.1"/>
    </source>
</evidence>
<evidence type="ECO:0000313" key="4">
    <source>
        <dbReference type="Proteomes" id="UP000294650"/>
    </source>
</evidence>
<dbReference type="SUPFAM" id="SSF54001">
    <property type="entry name" value="Cysteine proteinases"/>
    <property type="match status" value="1"/>
</dbReference>
<dbReference type="GO" id="GO:0016407">
    <property type="term" value="F:acetyltransferase activity"/>
    <property type="evidence" value="ECO:0007669"/>
    <property type="project" value="InterPro"/>
</dbReference>
<dbReference type="InterPro" id="IPR001447">
    <property type="entry name" value="Arylamine_N-AcTrfase"/>
</dbReference>
<dbReference type="Pfam" id="PF00797">
    <property type="entry name" value="Acetyltransf_2"/>
    <property type="match status" value="1"/>
</dbReference>
<protein>
    <submittedName>
        <fullName evidence="3">N-hydroxyarylamine O-acetyltransferase</fullName>
    </submittedName>
</protein>
<reference evidence="3 4" key="1">
    <citation type="submission" date="2019-03" db="EMBL/GenBank/DDBJ databases">
        <title>Genomic Encyclopedia of Type Strains, Phase IV (KMG-IV): sequencing the most valuable type-strain genomes for metagenomic binning, comparative biology and taxonomic classification.</title>
        <authorList>
            <person name="Goeker M."/>
        </authorList>
    </citation>
    <scope>NUCLEOTIDE SEQUENCE [LARGE SCALE GENOMIC DNA]</scope>
    <source>
        <strain evidence="3 4">DSM 25894</strain>
    </source>
</reference>
<keyword evidence="3" id="KW-0808">Transferase</keyword>
<dbReference type="InterPro" id="IPR053710">
    <property type="entry name" value="Arylamine_NAT_domain_sf"/>
</dbReference>
<dbReference type="InterPro" id="IPR038765">
    <property type="entry name" value="Papain-like_cys_pep_sf"/>
</dbReference>
<sequence length="270" mass="31223">MKGVGRLDIQPYLHHIGINPERVSDRKALFRDIQRRHLLTVPFENLDIHLKHPLSMDPVKVQEKVAVHKRGGLCFELNSLLGAVYRELGYQVHYVSAAFWNEDKHDWNPPYSHLALNVNVEGKTYLADVGVGGGFMEPIEIRHGMVYEDHLATYRLEQTGDTSYILQKSANDQWEKLFQFSTQPEELAAFQPMCRYYETSKDTLFGQERLCSIATADGRISLSEESLTITRNKVKEKSPVTSEKEWRRLLKKYFGIDYDLLEGKVKLNHK</sequence>
<dbReference type="PRINTS" id="PR01543">
    <property type="entry name" value="ANATRNSFRASE"/>
</dbReference>
<dbReference type="PANTHER" id="PTHR11786:SF0">
    <property type="entry name" value="ARYLAMINE N-ACETYLTRANSFERASE 4-RELATED"/>
    <property type="match status" value="1"/>
</dbReference>
<evidence type="ECO:0000256" key="1">
    <source>
        <dbReference type="ARBA" id="ARBA00006547"/>
    </source>
</evidence>
<evidence type="ECO:0000256" key="2">
    <source>
        <dbReference type="RuleBase" id="RU003452"/>
    </source>
</evidence>
<name>A0A4R3N6Z1_9BACI</name>
<organism evidence="3 4">
    <name type="scientific">Melghiribacillus thermohalophilus</name>
    <dbReference type="NCBI Taxonomy" id="1324956"/>
    <lineage>
        <taxon>Bacteria</taxon>
        <taxon>Bacillati</taxon>
        <taxon>Bacillota</taxon>
        <taxon>Bacilli</taxon>
        <taxon>Bacillales</taxon>
        <taxon>Bacillaceae</taxon>
        <taxon>Melghiribacillus</taxon>
    </lineage>
</organism>
<comment type="caution">
    <text evidence="3">The sequence shown here is derived from an EMBL/GenBank/DDBJ whole genome shotgun (WGS) entry which is preliminary data.</text>
</comment>
<comment type="similarity">
    <text evidence="1 2">Belongs to the arylamine N-acetyltransferase family.</text>
</comment>
<dbReference type="Proteomes" id="UP000294650">
    <property type="component" value="Unassembled WGS sequence"/>
</dbReference>